<reference evidence="3" key="1">
    <citation type="submission" date="2022-11" db="EMBL/GenBank/DDBJ databases">
        <authorList>
            <person name="Petersen C."/>
        </authorList>
    </citation>
    <scope>NUCLEOTIDE SEQUENCE</scope>
    <source>
        <strain evidence="3">IBT 30761</strain>
    </source>
</reference>
<dbReference type="PANTHER" id="PTHR35487:SF1">
    <property type="entry name" value="DUF3824 DOMAIN-CONTAINING PROTEIN"/>
    <property type="match status" value="1"/>
</dbReference>
<protein>
    <recommendedName>
        <fullName evidence="2">DUF3824 domain-containing protein</fullName>
    </recommendedName>
</protein>
<comment type="caution">
    <text evidence="3">The sequence shown here is derived from an EMBL/GenBank/DDBJ whole genome shotgun (WGS) entry which is preliminary data.</text>
</comment>
<dbReference type="Pfam" id="PF12868">
    <property type="entry name" value="DUF3824"/>
    <property type="match status" value="2"/>
</dbReference>
<name>A0A9W9FMK1_9EURO</name>
<feature type="region of interest" description="Disordered" evidence="1">
    <location>
        <begin position="51"/>
        <end position="120"/>
    </location>
</feature>
<feature type="compositionally biased region" description="Pro residues" evidence="1">
    <location>
        <begin position="564"/>
        <end position="577"/>
    </location>
</feature>
<dbReference type="OrthoDB" id="3561737at2759"/>
<feature type="compositionally biased region" description="Basic residues" evidence="1">
    <location>
        <begin position="320"/>
        <end position="349"/>
    </location>
</feature>
<feature type="domain" description="DUF3824" evidence="2">
    <location>
        <begin position="506"/>
        <end position="643"/>
    </location>
</feature>
<dbReference type="RefSeq" id="XP_056476336.1">
    <property type="nucleotide sequence ID" value="XM_056615979.1"/>
</dbReference>
<feature type="compositionally biased region" description="Basic and acidic residues" evidence="1">
    <location>
        <begin position="399"/>
        <end position="412"/>
    </location>
</feature>
<feature type="region of interest" description="Disordered" evidence="1">
    <location>
        <begin position="299"/>
        <end position="349"/>
    </location>
</feature>
<gene>
    <name evidence="3" type="ORF">N7532_003485</name>
</gene>
<feature type="region of interest" description="Disordered" evidence="1">
    <location>
        <begin position="432"/>
        <end position="455"/>
    </location>
</feature>
<dbReference type="EMBL" id="JAPQKI010000004">
    <property type="protein sequence ID" value="KAJ5102956.1"/>
    <property type="molecule type" value="Genomic_DNA"/>
</dbReference>
<feature type="region of interest" description="Disordered" evidence="1">
    <location>
        <begin position="192"/>
        <end position="222"/>
    </location>
</feature>
<feature type="compositionally biased region" description="Polar residues" evidence="1">
    <location>
        <begin position="643"/>
        <end position="653"/>
    </location>
</feature>
<proteinExistence type="predicted"/>
<feature type="compositionally biased region" description="Basic residues" evidence="1">
    <location>
        <begin position="99"/>
        <end position="114"/>
    </location>
</feature>
<feature type="region of interest" description="Disordered" evidence="1">
    <location>
        <begin position="535"/>
        <end position="672"/>
    </location>
</feature>
<organism evidence="3 4">
    <name type="scientific">Penicillium argentinense</name>
    <dbReference type="NCBI Taxonomy" id="1131581"/>
    <lineage>
        <taxon>Eukaryota</taxon>
        <taxon>Fungi</taxon>
        <taxon>Dikarya</taxon>
        <taxon>Ascomycota</taxon>
        <taxon>Pezizomycotina</taxon>
        <taxon>Eurotiomycetes</taxon>
        <taxon>Eurotiomycetidae</taxon>
        <taxon>Eurotiales</taxon>
        <taxon>Aspergillaceae</taxon>
        <taxon>Penicillium</taxon>
    </lineage>
</organism>
<dbReference type="AlphaFoldDB" id="A0A9W9FMK1"/>
<dbReference type="Proteomes" id="UP001149074">
    <property type="component" value="Unassembled WGS sequence"/>
</dbReference>
<feature type="compositionally biased region" description="Basic residues" evidence="1">
    <location>
        <begin position="382"/>
        <end position="392"/>
    </location>
</feature>
<dbReference type="PANTHER" id="PTHR35487">
    <property type="entry name" value="DUF3824 DOMAIN-CONTAINING PROTEIN"/>
    <property type="match status" value="1"/>
</dbReference>
<evidence type="ECO:0000256" key="1">
    <source>
        <dbReference type="SAM" id="MobiDB-lite"/>
    </source>
</evidence>
<keyword evidence="4" id="KW-1185">Reference proteome</keyword>
<reference evidence="3" key="2">
    <citation type="journal article" date="2023" name="IMA Fungus">
        <title>Comparative genomic study of the Penicillium genus elucidates a diverse pangenome and 15 lateral gene transfer events.</title>
        <authorList>
            <person name="Petersen C."/>
            <person name="Sorensen T."/>
            <person name="Nielsen M.R."/>
            <person name="Sondergaard T.E."/>
            <person name="Sorensen J.L."/>
            <person name="Fitzpatrick D.A."/>
            <person name="Frisvad J.C."/>
            <person name="Nielsen K.L."/>
        </authorList>
    </citation>
    <scope>NUCLEOTIDE SEQUENCE</scope>
    <source>
        <strain evidence="3">IBT 30761</strain>
    </source>
</reference>
<dbReference type="GeneID" id="81354958"/>
<accession>A0A9W9FMK1</accession>
<sequence>MSYYRDSGYDDRPVTIKRYVIPNEEREDRREFSMSRDDPYGERKLVIHRNEHEVEYEPPARDYYERESSAPSVTHTHHRLSNHSGELSHHSHHTGEHLHHPHHPHHAHHAHHAHHTAEHLHMEHLHVSENRPGPRPGPLIIQEQPITIVQSARNVYASPRESDYDVVRRSDTEEDPYYYHHRLRVRDYDDRRRRELSPGDSISQASRRHHSDRDRDYSSDDSMVYVRKETRYEDEHGSHHKRHLAEGALVGAAGAELLRSRSKKKGEEVSHGMSHAMKTAGAGALGAVAVNAAGHARDWYRSKSRSRHRSHSFDDDRSHRFSHHSHSYHSSRGRHGRSRSRSRSHSHSRAKTLMELGLGAAAVAAGVAALRNNKNKDGERKSRSRTRSRSRGRALSSTRSEKGGDDARSESKRRQHMAGAGLAGAAVAGLVEHHRSRSRARKGERSKSHSRLRKALPVLAAGVGTAAATGFYEKKRPKKTEKTPSAVSDAGLVLDPAAVLRPKYKKHRSRSREIASAALGATGLGYAADLYSRHRDRSKVENERNRTRYDDVHRDPYEEHYDPEPYPPSPVVHPPPADNYYPNSNYFPPPPGSTPNLNATPQPYNPADYPPPPGAAPPPQPYSYGAPGPEPYAPRPRRADENVSASSAAQPQHVNDGVFSIETVLHHQQPHH</sequence>
<feature type="compositionally biased region" description="Basic and acidic residues" evidence="1">
    <location>
        <begin position="538"/>
        <end position="563"/>
    </location>
</feature>
<evidence type="ECO:0000313" key="3">
    <source>
        <dbReference type="EMBL" id="KAJ5102956.1"/>
    </source>
</evidence>
<evidence type="ECO:0000313" key="4">
    <source>
        <dbReference type="Proteomes" id="UP001149074"/>
    </source>
</evidence>
<feature type="domain" description="DUF3824" evidence="2">
    <location>
        <begin position="346"/>
        <end position="392"/>
    </location>
</feature>
<dbReference type="InterPro" id="IPR024436">
    <property type="entry name" value="DUF3824"/>
</dbReference>
<feature type="compositionally biased region" description="Basic and acidic residues" evidence="1">
    <location>
        <begin position="51"/>
        <end position="68"/>
    </location>
</feature>
<feature type="region of interest" description="Disordered" evidence="1">
    <location>
        <begin position="369"/>
        <end position="420"/>
    </location>
</feature>
<feature type="compositionally biased region" description="Pro residues" evidence="1">
    <location>
        <begin position="608"/>
        <end position="621"/>
    </location>
</feature>
<feature type="compositionally biased region" description="Basic and acidic residues" evidence="1">
    <location>
        <begin position="86"/>
        <end position="98"/>
    </location>
</feature>
<evidence type="ECO:0000259" key="2">
    <source>
        <dbReference type="Pfam" id="PF12868"/>
    </source>
</evidence>